<proteinExistence type="predicted"/>
<dbReference type="RefSeq" id="YP_010113318.1">
    <property type="nucleotide sequence ID" value="NC_055901.1"/>
</dbReference>
<evidence type="ECO:0000313" key="2">
    <source>
        <dbReference type="Proteomes" id="UP000594028"/>
    </source>
</evidence>
<dbReference type="KEGG" id="vg:65131831"/>
<protein>
    <submittedName>
        <fullName evidence="1">Uncharacterized protein</fullName>
    </submittedName>
</protein>
<name>A0A7M1RTM4_9CAUD</name>
<reference evidence="1 2" key="1">
    <citation type="submission" date="2020-07" db="EMBL/GenBank/DDBJ databases">
        <title>Taxonomic proposal: Crassvirales, a new order of highly abundant and diverse bacterial viruses.</title>
        <authorList>
            <person name="Shkoporov A.N."/>
            <person name="Stockdale S.R."/>
            <person name="Guerin E."/>
            <person name="Ross R.P."/>
            <person name="Hill C."/>
        </authorList>
    </citation>
    <scope>NUCLEOTIDE SEQUENCE [LARGE SCALE GENOMIC DNA]</scope>
</reference>
<dbReference type="Proteomes" id="UP000594028">
    <property type="component" value="Segment"/>
</dbReference>
<keyword evidence="2" id="KW-1185">Reference proteome</keyword>
<evidence type="ECO:0000313" key="1">
    <source>
        <dbReference type="EMBL" id="QOR57678.1"/>
    </source>
</evidence>
<dbReference type="EMBL" id="MT774408">
    <property type="protein sequence ID" value="QOR57678.1"/>
    <property type="molecule type" value="Genomic_DNA"/>
</dbReference>
<accession>A0A7M1RTM4</accession>
<sequence>MTGPFVKIESLSTSPVYVNTDSIQSIESEDDGSIRIETENRVCYDVTRVNGVKCESIDDVAEALNNTYENDLCMEKFIVITTPTGTVGIKIKDIKSVYEDDNREDILGTTEGLSIKTTDSVFHNITEVNGIHCENVEDVVSEINDTIESY</sequence>
<organism evidence="1 2">
    <name type="scientific">uncultured phage cr130_1</name>
    <dbReference type="NCBI Taxonomy" id="2772092"/>
    <lineage>
        <taxon>Viruses</taxon>
        <taxon>Duplodnaviria</taxon>
        <taxon>Heunggongvirae</taxon>
        <taxon>Uroviricota</taxon>
        <taxon>Caudoviricetes</taxon>
        <taxon>Crassvirales</taxon>
        <taxon>Suoliviridae</taxon>
        <taxon>Oafivirinae</taxon>
        <taxon>Chuhaivirus</taxon>
        <taxon>Chuhaivirus simiae</taxon>
    </lineage>
</organism>
<dbReference type="GeneID" id="65131831"/>